<evidence type="ECO:0000256" key="4">
    <source>
        <dbReference type="ARBA" id="ARBA00022989"/>
    </source>
</evidence>
<dbReference type="Proteomes" id="UP000192445">
    <property type="component" value="Chromosome"/>
</dbReference>
<dbReference type="STRING" id="1935.B1H20_23200"/>
<dbReference type="EMBL" id="CP020570">
    <property type="protein sequence ID" value="ARF63957.1"/>
    <property type="molecule type" value="Genomic_DNA"/>
</dbReference>
<evidence type="ECO:0000256" key="3">
    <source>
        <dbReference type="ARBA" id="ARBA00022692"/>
    </source>
</evidence>
<sequence length="445" mass="45827">MLRLALGLLRARPSLYAGPATALLMAVAVITMFGSLIATAIGGHGGSRLGMIGGAFGEIAMLMALFTVTNTLSFSVRGQARDMALLRTSGATPAQIKRLIRCQILWLTLIVSPPAWLLGTWGAERFLAELAARDIVPADAVVVWSPWPLLIGTVVTLLVGAGAARIAARRVVRGRPSTVLAQTAEQTKMGWLRGIAGLLVIAGSVPLVMFTAGQPADKSAQLALLGSLIFLVAAGLLGPLLARLSIVVLGVPFRLMGRRHGGDAGGALAADNLRGHAYRLSSAVVPIALLVGLSTTFASVSGTFQEVAPPGAYAESDNWLRGVELAMLAGFGAVATVNTLASLTTARRREYALLTLTGATRRQLIRMLGTEAVLTALAGVVLGILVAAPMSMAFASAATGELLPTIAFSTYAPLVLGPVALTVLTILFTGARATSESAVTAVAAP</sequence>
<keyword evidence="2" id="KW-1003">Cell membrane</keyword>
<reference evidence="8 9" key="1">
    <citation type="submission" date="2017-03" db="EMBL/GenBank/DDBJ databases">
        <title>Complete Genome Sequence of a natural compounds producer, Streptomyces violaceus S21.</title>
        <authorList>
            <person name="Zhong C."/>
            <person name="Zhao Z."/>
            <person name="Fu J."/>
            <person name="Zong G."/>
            <person name="Qin R."/>
            <person name="Cao G."/>
        </authorList>
    </citation>
    <scope>NUCLEOTIDE SEQUENCE [LARGE SCALE GENOMIC DNA]</scope>
    <source>
        <strain evidence="8 9">S21</strain>
    </source>
</reference>
<name>A0A1V0UFR1_STRVN</name>
<keyword evidence="3 6" id="KW-0812">Transmembrane</keyword>
<gene>
    <name evidence="8" type="ORF">B1H20_23200</name>
</gene>
<feature type="transmembrane region" description="Helical" evidence="6">
    <location>
        <begin position="222"/>
        <end position="251"/>
    </location>
</feature>
<accession>A0A1V0UFR1</accession>
<feature type="domain" description="ABC3 transporter permease C-terminal" evidence="7">
    <location>
        <begin position="56"/>
        <end position="173"/>
    </location>
</feature>
<dbReference type="OrthoDB" id="3223244at2"/>
<keyword evidence="5 6" id="KW-0472">Membrane</keyword>
<evidence type="ECO:0000259" key="7">
    <source>
        <dbReference type="Pfam" id="PF02687"/>
    </source>
</evidence>
<feature type="transmembrane region" description="Helical" evidence="6">
    <location>
        <begin position="104"/>
        <end position="123"/>
    </location>
</feature>
<evidence type="ECO:0000256" key="6">
    <source>
        <dbReference type="SAM" id="Phobius"/>
    </source>
</evidence>
<comment type="subcellular location">
    <subcellularLocation>
        <location evidence="1">Cell membrane</location>
        <topology evidence="1">Multi-pass membrane protein</topology>
    </subcellularLocation>
</comment>
<feature type="transmembrane region" description="Helical" evidence="6">
    <location>
        <begin position="408"/>
        <end position="428"/>
    </location>
</feature>
<dbReference type="PANTHER" id="PTHR30287">
    <property type="entry name" value="MEMBRANE COMPONENT OF PREDICTED ABC SUPERFAMILY METABOLITE UPTAKE TRANSPORTER"/>
    <property type="match status" value="1"/>
</dbReference>
<evidence type="ECO:0000256" key="2">
    <source>
        <dbReference type="ARBA" id="ARBA00022475"/>
    </source>
</evidence>
<feature type="transmembrane region" description="Helical" evidence="6">
    <location>
        <begin position="325"/>
        <end position="343"/>
    </location>
</feature>
<dbReference type="Pfam" id="PF02687">
    <property type="entry name" value="FtsX"/>
    <property type="match status" value="2"/>
</dbReference>
<organism evidence="8 9">
    <name type="scientific">Streptomyces violaceoruber</name>
    <dbReference type="NCBI Taxonomy" id="1935"/>
    <lineage>
        <taxon>Bacteria</taxon>
        <taxon>Bacillati</taxon>
        <taxon>Actinomycetota</taxon>
        <taxon>Actinomycetes</taxon>
        <taxon>Kitasatosporales</taxon>
        <taxon>Streptomycetaceae</taxon>
        <taxon>Streptomyces</taxon>
        <taxon>Streptomyces violaceoruber group</taxon>
    </lineage>
</organism>
<feature type="transmembrane region" description="Helical" evidence="6">
    <location>
        <begin position="283"/>
        <end position="305"/>
    </location>
</feature>
<dbReference type="PANTHER" id="PTHR30287:SF1">
    <property type="entry name" value="INNER MEMBRANE PROTEIN"/>
    <property type="match status" value="1"/>
</dbReference>
<dbReference type="InterPro" id="IPR003838">
    <property type="entry name" value="ABC3_permease_C"/>
</dbReference>
<dbReference type="AlphaFoldDB" id="A0A1V0UFR1"/>
<feature type="domain" description="ABC3 transporter permease C-terminal" evidence="7">
    <location>
        <begin position="326"/>
        <end position="429"/>
    </location>
</feature>
<feature type="transmembrane region" description="Helical" evidence="6">
    <location>
        <begin position="21"/>
        <end position="43"/>
    </location>
</feature>
<protein>
    <submittedName>
        <fullName evidence="8">ABC transporter permease</fullName>
    </submittedName>
</protein>
<dbReference type="KEGG" id="svu:B1H20_23200"/>
<dbReference type="GO" id="GO:0005886">
    <property type="term" value="C:plasma membrane"/>
    <property type="evidence" value="ECO:0007669"/>
    <property type="project" value="UniProtKB-SubCell"/>
</dbReference>
<evidence type="ECO:0000313" key="8">
    <source>
        <dbReference type="EMBL" id="ARF63957.1"/>
    </source>
</evidence>
<dbReference type="RefSeq" id="WP_050493541.1">
    <property type="nucleotide sequence ID" value="NZ_CP020570.1"/>
</dbReference>
<proteinExistence type="predicted"/>
<evidence type="ECO:0000256" key="1">
    <source>
        <dbReference type="ARBA" id="ARBA00004651"/>
    </source>
</evidence>
<dbReference type="GeneID" id="63982413"/>
<dbReference type="InterPro" id="IPR038766">
    <property type="entry name" value="Membrane_comp_ABC_pdt"/>
</dbReference>
<evidence type="ECO:0000256" key="5">
    <source>
        <dbReference type="ARBA" id="ARBA00023136"/>
    </source>
</evidence>
<evidence type="ECO:0000313" key="9">
    <source>
        <dbReference type="Proteomes" id="UP000192445"/>
    </source>
</evidence>
<feature type="transmembrane region" description="Helical" evidence="6">
    <location>
        <begin position="49"/>
        <end position="68"/>
    </location>
</feature>
<keyword evidence="4 6" id="KW-1133">Transmembrane helix</keyword>
<feature type="transmembrane region" description="Helical" evidence="6">
    <location>
        <begin position="364"/>
        <end position="388"/>
    </location>
</feature>
<feature type="transmembrane region" description="Helical" evidence="6">
    <location>
        <begin position="189"/>
        <end position="210"/>
    </location>
</feature>
<feature type="transmembrane region" description="Helical" evidence="6">
    <location>
        <begin position="147"/>
        <end position="168"/>
    </location>
</feature>